<accession>A0ABP9RE68</accession>
<evidence type="ECO:0000313" key="3">
    <source>
        <dbReference type="Proteomes" id="UP001500074"/>
    </source>
</evidence>
<dbReference type="SUPFAM" id="SSF47413">
    <property type="entry name" value="lambda repressor-like DNA-binding domains"/>
    <property type="match status" value="1"/>
</dbReference>
<dbReference type="Pfam" id="PF13744">
    <property type="entry name" value="HTH_37"/>
    <property type="match status" value="1"/>
</dbReference>
<organism evidence="2 3">
    <name type="scientific">Modicisalibacter zincidurans</name>
    <dbReference type="NCBI Taxonomy" id="1178777"/>
    <lineage>
        <taxon>Bacteria</taxon>
        <taxon>Pseudomonadati</taxon>
        <taxon>Pseudomonadota</taxon>
        <taxon>Gammaproteobacteria</taxon>
        <taxon>Oceanospirillales</taxon>
        <taxon>Halomonadaceae</taxon>
        <taxon>Modicisalibacter</taxon>
    </lineage>
</organism>
<dbReference type="InterPro" id="IPR010982">
    <property type="entry name" value="Lambda_DNA-bd_dom_sf"/>
</dbReference>
<evidence type="ECO:0000313" key="2">
    <source>
        <dbReference type="EMBL" id="GAA5175567.1"/>
    </source>
</evidence>
<dbReference type="InterPro" id="IPR039554">
    <property type="entry name" value="HigA2-like_HTH"/>
</dbReference>
<dbReference type="Gene3D" id="1.10.260.40">
    <property type="entry name" value="lambda repressor-like DNA-binding domains"/>
    <property type="match status" value="1"/>
</dbReference>
<dbReference type="Proteomes" id="UP001500074">
    <property type="component" value="Unassembled WGS sequence"/>
</dbReference>
<evidence type="ECO:0000259" key="1">
    <source>
        <dbReference type="Pfam" id="PF13744"/>
    </source>
</evidence>
<reference evidence="3" key="1">
    <citation type="journal article" date="2019" name="Int. J. Syst. Evol. Microbiol.">
        <title>The Global Catalogue of Microorganisms (GCM) 10K type strain sequencing project: providing services to taxonomists for standard genome sequencing and annotation.</title>
        <authorList>
            <consortium name="The Broad Institute Genomics Platform"/>
            <consortium name="The Broad Institute Genome Sequencing Center for Infectious Disease"/>
            <person name="Wu L."/>
            <person name="Ma J."/>
        </authorList>
    </citation>
    <scope>NUCLEOTIDE SEQUENCE [LARGE SCALE GENOMIC DNA]</scope>
    <source>
        <strain evidence="3">JCM 18472</strain>
    </source>
</reference>
<dbReference type="EMBL" id="BAABKI010000020">
    <property type="protein sequence ID" value="GAA5175567.1"/>
    <property type="molecule type" value="Genomic_DNA"/>
</dbReference>
<protein>
    <recommendedName>
        <fullName evidence="1">HigA2-like helix-turn-helix domain-containing protein</fullName>
    </recommendedName>
</protein>
<comment type="caution">
    <text evidence="2">The sequence shown here is derived from an EMBL/GenBank/DDBJ whole genome shotgun (WGS) entry which is preliminary data.</text>
</comment>
<feature type="domain" description="HigA2-like helix-turn-helix" evidence="1">
    <location>
        <begin position="36"/>
        <end position="90"/>
    </location>
</feature>
<keyword evidence="3" id="KW-1185">Reference proteome</keyword>
<gene>
    <name evidence="2" type="ORF">GCM10023342_19160</name>
</gene>
<sequence length="115" mass="12967">MLEGSDCHFWSLMDAVRQTGNCASRAQCRKRDFDVRDMEHRTRLMRIVTRRIALSELGNREIARRAGIPSQRISDLLAGRLEHFSADDLQAIRDRVESVVDDGESTPSVATATPP</sequence>
<proteinExistence type="predicted"/>
<name>A0ABP9RE68_9GAMM</name>